<keyword evidence="2" id="KW-1185">Reference proteome</keyword>
<organism evidence="1 2">
    <name type="scientific">Catenulispora pinistramenti</name>
    <dbReference type="NCBI Taxonomy" id="2705254"/>
    <lineage>
        <taxon>Bacteria</taxon>
        <taxon>Bacillati</taxon>
        <taxon>Actinomycetota</taxon>
        <taxon>Actinomycetes</taxon>
        <taxon>Catenulisporales</taxon>
        <taxon>Catenulisporaceae</taxon>
        <taxon>Catenulispora</taxon>
    </lineage>
</organism>
<protein>
    <submittedName>
        <fullName evidence="1">Uncharacterized protein</fullName>
    </submittedName>
</protein>
<dbReference type="Proteomes" id="UP000730482">
    <property type="component" value="Unassembled WGS sequence"/>
</dbReference>
<reference evidence="1 2" key="1">
    <citation type="submission" date="2020-02" db="EMBL/GenBank/DDBJ databases">
        <title>Acidophilic actinobacteria isolated from forest soil.</title>
        <authorList>
            <person name="Golinska P."/>
        </authorList>
    </citation>
    <scope>NUCLEOTIDE SEQUENCE [LARGE SCALE GENOMIC DNA]</scope>
    <source>
        <strain evidence="1 2">NL8</strain>
    </source>
</reference>
<name>A0ABS5KGU5_9ACTN</name>
<sequence>MGYRWGWIQIRWRYPKYGRGPYFYAHQESFESPQLARWSLQAHLDRYDVASAEGIGASWLRTAPDAAVEIFVFCPPTAWIVFSIPDGVSIDQAAYLHRHPGSWIWNYLRSDVQQTNQIFCNYQINSGASSTSNYSGTSSSTSASGCLQALVFALGNGGVLASAWTHSRWGI</sequence>
<evidence type="ECO:0000313" key="2">
    <source>
        <dbReference type="Proteomes" id="UP000730482"/>
    </source>
</evidence>
<proteinExistence type="predicted"/>
<dbReference type="EMBL" id="JAAFYZ010000003">
    <property type="protein sequence ID" value="MBS2545536.1"/>
    <property type="molecule type" value="Genomic_DNA"/>
</dbReference>
<comment type="caution">
    <text evidence="1">The sequence shown here is derived from an EMBL/GenBank/DDBJ whole genome shotgun (WGS) entry which is preliminary data.</text>
</comment>
<dbReference type="RefSeq" id="WP_212007200.1">
    <property type="nucleotide sequence ID" value="NZ_JAAFYZ010000003.1"/>
</dbReference>
<accession>A0ABS5KGU5</accession>
<evidence type="ECO:0000313" key="1">
    <source>
        <dbReference type="EMBL" id="MBS2545536.1"/>
    </source>
</evidence>
<gene>
    <name evidence="1" type="ORF">KGQ19_01500</name>
</gene>